<dbReference type="RefSeq" id="XP_031004251.1">
    <property type="nucleotide sequence ID" value="XM_031150678.1"/>
</dbReference>
<proteinExistence type="predicted"/>
<dbReference type="OrthoDB" id="5356476at2759"/>
<comment type="caution">
    <text evidence="1">The sequence shown here is derived from an EMBL/GenBank/DDBJ whole genome shotgun (WGS) entry which is preliminary data.</text>
</comment>
<dbReference type="GeneID" id="41985932"/>
<evidence type="ECO:0000313" key="1">
    <source>
        <dbReference type="EMBL" id="TVY25463.1"/>
    </source>
</evidence>
<sequence length="111" mass="11918">MFELRVEEVEALLGACGNLRVFSVAVLLSGGWDAVLEVMKGRLGGVEALEIVGVPGDEFVEKLKAGGVAGLTEEVLGKLAEGSKLKSVKTSILRTNAEHWVQYQGSWEKMT</sequence>
<dbReference type="EMBL" id="QGMH01000094">
    <property type="protein sequence ID" value="TVY25463.1"/>
    <property type="molecule type" value="Genomic_DNA"/>
</dbReference>
<evidence type="ECO:0000313" key="2">
    <source>
        <dbReference type="Proteomes" id="UP000431533"/>
    </source>
</evidence>
<protein>
    <submittedName>
        <fullName evidence="1">Uncharacterized protein</fullName>
    </submittedName>
</protein>
<dbReference type="Proteomes" id="UP000431533">
    <property type="component" value="Unassembled WGS sequence"/>
</dbReference>
<gene>
    <name evidence="1" type="ORF">LHYA1_G005734</name>
</gene>
<dbReference type="AlphaFoldDB" id="A0A8H8QZA3"/>
<keyword evidence="2" id="KW-1185">Reference proteome</keyword>
<name>A0A8H8QZA3_9HELO</name>
<accession>A0A8H8QZA3</accession>
<organism evidence="1 2">
    <name type="scientific">Lachnellula hyalina</name>
    <dbReference type="NCBI Taxonomy" id="1316788"/>
    <lineage>
        <taxon>Eukaryota</taxon>
        <taxon>Fungi</taxon>
        <taxon>Dikarya</taxon>
        <taxon>Ascomycota</taxon>
        <taxon>Pezizomycotina</taxon>
        <taxon>Leotiomycetes</taxon>
        <taxon>Helotiales</taxon>
        <taxon>Lachnaceae</taxon>
        <taxon>Lachnellula</taxon>
    </lineage>
</organism>
<reference evidence="1 2" key="1">
    <citation type="submission" date="2018-05" db="EMBL/GenBank/DDBJ databases">
        <title>Genome sequencing and assembly of the regulated plant pathogen Lachnellula willkommii and related sister species for the development of diagnostic species identification markers.</title>
        <authorList>
            <person name="Giroux E."/>
            <person name="Bilodeau G."/>
        </authorList>
    </citation>
    <scope>NUCLEOTIDE SEQUENCE [LARGE SCALE GENOMIC DNA]</scope>
    <source>
        <strain evidence="1 2">CBS 185.66</strain>
    </source>
</reference>